<accession>A0A401U652</accession>
<dbReference type="AlphaFoldDB" id="A0A401U652"/>
<reference evidence="1 2" key="1">
    <citation type="submission" date="2018-11" db="EMBL/GenBank/DDBJ databases">
        <title>Chryseotalea sanarue gen. nov., sp., nov., a member of the family Cytophagaceae, isolated from a brackish lake in Hamamatsu Japan.</title>
        <authorList>
            <person name="Maejima Y."/>
            <person name="Iino T."/>
            <person name="Muraguchi Y."/>
            <person name="Fukuda K."/>
            <person name="Ohkuma M."/>
            <person name="Moriuchi R."/>
            <person name="Dohra H."/>
            <person name="Kimbara K."/>
            <person name="Shintani M."/>
        </authorList>
    </citation>
    <scope>NUCLEOTIDE SEQUENCE [LARGE SCALE GENOMIC DNA]</scope>
    <source>
        <strain evidence="1 2">Ys</strain>
    </source>
</reference>
<proteinExistence type="predicted"/>
<dbReference type="Proteomes" id="UP000288227">
    <property type="component" value="Unassembled WGS sequence"/>
</dbReference>
<gene>
    <name evidence="1" type="ORF">SanaruYs_05720</name>
</gene>
<organism evidence="1 2">
    <name type="scientific">Chryseotalea sanaruensis</name>
    <dbReference type="NCBI Taxonomy" id="2482724"/>
    <lineage>
        <taxon>Bacteria</taxon>
        <taxon>Pseudomonadati</taxon>
        <taxon>Bacteroidota</taxon>
        <taxon>Cytophagia</taxon>
        <taxon>Cytophagales</taxon>
        <taxon>Chryseotaleaceae</taxon>
        <taxon>Chryseotalea</taxon>
    </lineage>
</organism>
<dbReference type="RefSeq" id="WP_127120998.1">
    <property type="nucleotide sequence ID" value="NZ_BHXQ01000001.1"/>
</dbReference>
<dbReference type="OrthoDB" id="47532at2"/>
<keyword evidence="2" id="KW-1185">Reference proteome</keyword>
<evidence type="ECO:0000313" key="2">
    <source>
        <dbReference type="Proteomes" id="UP000288227"/>
    </source>
</evidence>
<comment type="caution">
    <text evidence="1">The sequence shown here is derived from an EMBL/GenBank/DDBJ whole genome shotgun (WGS) entry which is preliminary data.</text>
</comment>
<protein>
    <recommendedName>
        <fullName evidence="3">Outer membrane protein beta-barrel domain-containing protein</fullName>
    </recommendedName>
</protein>
<dbReference type="EMBL" id="BHXQ01000001">
    <property type="protein sequence ID" value="GCC50357.1"/>
    <property type="molecule type" value="Genomic_DNA"/>
</dbReference>
<evidence type="ECO:0008006" key="3">
    <source>
        <dbReference type="Google" id="ProtNLM"/>
    </source>
</evidence>
<evidence type="ECO:0000313" key="1">
    <source>
        <dbReference type="EMBL" id="GCC50357.1"/>
    </source>
</evidence>
<name>A0A401U652_9BACT</name>
<sequence length="238" mass="25146">MKATLTFLTIIFGLVLITKGQTEITPYPKINGGGGGFTIGLGAMDIATMHVFVPQDVSSFSKQHLLLGGSGYGIVNSFVLGGTGTGILSENITTDSLKIQLGGGYGTFDFGYLIINRDKLRLFPTLGIGGGGYSVSIAKNKNISANAIASDPGREVNINNGGFIFDAAINLNIIPFLELDEKNNSYGGLMLGTKIGYVYGLPTTNWSFAGGDITNGPDFGIKMFYVKLFIGGFGFDKH</sequence>